<feature type="compositionally biased region" description="Basic and acidic residues" evidence="4">
    <location>
        <begin position="899"/>
        <end position="915"/>
    </location>
</feature>
<organism evidence="5 6">
    <name type="scientific">Geotrypetes seraphini</name>
    <name type="common">Gaboon caecilian</name>
    <name type="synonym">Caecilia seraphini</name>
    <dbReference type="NCBI Taxonomy" id="260995"/>
    <lineage>
        <taxon>Eukaryota</taxon>
        <taxon>Metazoa</taxon>
        <taxon>Chordata</taxon>
        <taxon>Craniata</taxon>
        <taxon>Vertebrata</taxon>
        <taxon>Euteleostomi</taxon>
        <taxon>Amphibia</taxon>
        <taxon>Gymnophiona</taxon>
        <taxon>Geotrypetes</taxon>
    </lineage>
</organism>
<evidence type="ECO:0000313" key="6">
    <source>
        <dbReference type="RefSeq" id="XP_033780142.1"/>
    </source>
</evidence>
<protein>
    <submittedName>
        <fullName evidence="6">GON-4-like protein isoform X2</fullName>
    </submittedName>
</protein>
<feature type="compositionally biased region" description="Basic and acidic residues" evidence="4">
    <location>
        <begin position="1313"/>
        <end position="1357"/>
    </location>
</feature>
<feature type="compositionally biased region" description="Basic and acidic residues" evidence="4">
    <location>
        <begin position="1437"/>
        <end position="1453"/>
    </location>
</feature>
<feature type="compositionally biased region" description="Acidic residues" evidence="4">
    <location>
        <begin position="1394"/>
        <end position="1414"/>
    </location>
</feature>
<feature type="compositionally biased region" description="Basic and acidic residues" evidence="4">
    <location>
        <begin position="1851"/>
        <end position="1861"/>
    </location>
</feature>
<keyword evidence="2" id="KW-0804">Transcription</keyword>
<feature type="region of interest" description="Disordered" evidence="4">
    <location>
        <begin position="568"/>
        <end position="590"/>
    </location>
</feature>
<reference evidence="6" key="1">
    <citation type="submission" date="2025-08" db="UniProtKB">
        <authorList>
            <consortium name="RefSeq"/>
        </authorList>
    </citation>
    <scope>IDENTIFICATION</scope>
</reference>
<dbReference type="RefSeq" id="XP_033780142.1">
    <property type="nucleotide sequence ID" value="XM_033924251.1"/>
</dbReference>
<feature type="compositionally biased region" description="Acidic residues" evidence="4">
    <location>
        <begin position="1934"/>
        <end position="1952"/>
    </location>
</feature>
<gene>
    <name evidence="6" type="primary">LOC117350181</name>
</gene>
<feature type="compositionally biased region" description="Acidic residues" evidence="4">
    <location>
        <begin position="1367"/>
        <end position="1377"/>
    </location>
</feature>
<feature type="compositionally biased region" description="Low complexity" evidence="4">
    <location>
        <begin position="1415"/>
        <end position="1428"/>
    </location>
</feature>
<evidence type="ECO:0000256" key="1">
    <source>
        <dbReference type="ARBA" id="ARBA00023015"/>
    </source>
</evidence>
<feature type="region of interest" description="Disordered" evidence="4">
    <location>
        <begin position="323"/>
        <end position="371"/>
    </location>
</feature>
<dbReference type="GO" id="GO:0003712">
    <property type="term" value="F:transcription coregulator activity"/>
    <property type="evidence" value="ECO:0007669"/>
    <property type="project" value="TreeGrafter"/>
</dbReference>
<dbReference type="Proteomes" id="UP000515159">
    <property type="component" value="Chromosome 16"/>
</dbReference>
<dbReference type="GO" id="GO:0006355">
    <property type="term" value="P:regulation of DNA-templated transcription"/>
    <property type="evidence" value="ECO:0007669"/>
    <property type="project" value="TreeGrafter"/>
</dbReference>
<accession>A0A6P8NUQ1</accession>
<dbReference type="PANTHER" id="PTHR16088">
    <property type="entry name" value="YY1 ASSOCIATED PROTEIN-RELATED"/>
    <property type="match status" value="1"/>
</dbReference>
<feature type="compositionally biased region" description="Basic and acidic residues" evidence="4">
    <location>
        <begin position="1874"/>
        <end position="1895"/>
    </location>
</feature>
<evidence type="ECO:0000256" key="3">
    <source>
        <dbReference type="ARBA" id="ARBA00023242"/>
    </source>
</evidence>
<evidence type="ECO:0000313" key="5">
    <source>
        <dbReference type="Proteomes" id="UP000515159"/>
    </source>
</evidence>
<feature type="region of interest" description="Disordered" evidence="4">
    <location>
        <begin position="1848"/>
        <end position="1969"/>
    </location>
</feature>
<sequence>MLPCKKRKLVEQPIPQSKVKRKEELKLDTAVPNLERSIIPQQVPTTQDENQESTGGLQTCENRESSDLKLYSQMTSKLTAESSLRSGKGFTRISALDASERNQHAEELEPSTWCLGVRNSGEGKPPKNLQLKGESPVKRKTHVFTSQTPKLSSQAKKSLQLEGNASGNLQESKSSDSSPPDDEERDDTALFIPVEEQASPVGEKKHKKKKATCKQKRERRCEEESSFSGDLKLDDMLNRTLEDGAKQHKLTAINVRNILHEVITNEHVVAMMKAAINETEDMPMFEPKMTRSKLKEVVEKGVVIPTWNISPIKKANEIKAPQFVDIPLEEEDSSDEEYQPEEEEEDETAEESLLESDVESTSSSPRGPKGYRATACELMETDEEAATSPETKVSAPPFRHVSAEVVPMGPPPPPPKLRQSKDSMFMEKLHAVDEELASSPVCMDSFQPLDDSLIAFRTRSKRPLKDIPLGQLEAELCAPDITPDMYDPSTTDDEDWKKWLQGLMTDDAGNEDEADDDDDDDPEYNFLEDLDEPDTEDFRNDRAVRITKKEVNELMEELFETFQDEMGFSHVDDDGQEDEDSSPESHSTFNTPQAIRFEEPLANLLNEQHRTVRQQLELLRLKKSVRQQQQQHQIPECEDSKSQNEKSTQILILDPGQKRRLQQQMQQHVQLLTQMHLLSSNNPGLSSEADTARMFLMELATFASNSMLLHRLSNPEFQTTFEPCNLRDSLQLIEDFHAQIPVDWSPHKAEKKNANDLPCLPRHVAWVMATCSLFMYPELLPICCLKAKNPRGKVFFTKAEDNLLALGLKHFEGSEFPKPLMSKYLLTSKTAHQLTVRIKNLNMKRTPENIIKYYKRTKLLPILFKCCDDIQPHEARPPVEREEQRLPFWLKANLTTIQEEMRQRQDAEEDSKTPDGEAEASSGEGVKATVKEDPETAKAGQSGKYPLIMPKGLVLILKPKASRFSRRAWRQKRSSILNPLLMKPTPALQSGLCSTNIHKNVAKPTAPEAPSNRAIQPATVMQALTNTQPLGISAVGNLSAISQPVTFQPKMMLPMLASTRVRKPYIRRGQKKKIATKMPPVLKPTPLTHPAPVIFTVPAGTVKLVSLGGGCSVIQSVNTATNGTTQGMPVTTVLVNTTSFSCPLTRPLVTSPLFVSSNPLTIPVVASQAVVESQSTNVKNLCPATGGEVSQFPIQPKTSGLDPDDSVPVEQYKEEHSLNVLDENRDKISKDDSDVVVKTEEEENQPCTGQGLLCSASEEPVELVRTNTSEGGLEKQDPAQKWLQKQGYLLHNDKEDLVLDLEKESDVVIPQEDLSKQEAEIKTENAKAKDPVEVPSSKERQKQGTDEAEGIKGHSESTKSMSVPTDVEIEVEIELDTDLGSPAGKPEDGPETGRDEEEEEDFDDLTQDEEDEEISSASEESVLSVPELQANLTTIQEEMRQRQDAEEDSKTPDGEAEASSGEGVKASVKEDPETAKAGQSGKYPLIMPKGLVLILKPKASRFSRRAWRQKRSSILNPFLMKPTPALQSGLCSTNIHKNVAKPTAPEAPSNRAIQPATVMQVLTNTQPLGISAVGNLSAISQPVTFQPKMMLPMLASTRVRKPYIRRGQKKKIATKMPPVLKPTPLTHPAPVIFTVPAGTVKLVSLGGGCSVIQSVNTATNRTTQGMPVTIVLVNTTSFSCPLTQPLVTSPLFVSSNPLTIPVVASQAVVESQSVNVKNLCPATGGEVSQFPLQPKTSGLDPDDSVPVEQYKEEHILNVLDENRDKISKNDSNVIVKTEEEEYQPCTGQGLLCSASEEPVELVRTNTSEGGLEKQDPAQKWLQKQGYFLHNDKEDLVLDLEKESDVVIPQEDLSKQEAEIKTENATANDPVEVPSSKERQKQGTDEAEGIKGHSESTKSMSVSTDVEIEVEIEIELDADLGSPAGKPEDGPETGRDEEEDFDDLTQDEEDEEISSASEELVLSVKRPWRS</sequence>
<feature type="compositionally biased region" description="Acidic residues" evidence="4">
    <location>
        <begin position="508"/>
        <end position="535"/>
    </location>
</feature>
<keyword evidence="5" id="KW-1185">Reference proteome</keyword>
<feature type="region of interest" description="Disordered" evidence="4">
    <location>
        <begin position="899"/>
        <end position="943"/>
    </location>
</feature>
<feature type="compositionally biased region" description="Acidic residues" evidence="4">
    <location>
        <begin position="327"/>
        <end position="358"/>
    </location>
</feature>
<dbReference type="PANTHER" id="PTHR16088:SF3">
    <property type="entry name" value="GON-4-LIKE PROTEIN"/>
    <property type="match status" value="1"/>
</dbReference>
<feature type="compositionally biased region" description="Polar residues" evidence="4">
    <location>
        <begin position="143"/>
        <end position="170"/>
    </location>
</feature>
<feature type="region of interest" description="Disordered" evidence="4">
    <location>
        <begin position="1"/>
        <end position="65"/>
    </location>
</feature>
<feature type="compositionally biased region" description="Acidic residues" evidence="4">
    <location>
        <begin position="1905"/>
        <end position="1917"/>
    </location>
</feature>
<feature type="region of interest" description="Disordered" evidence="4">
    <location>
        <begin position="1308"/>
        <end position="1482"/>
    </location>
</feature>
<name>A0A6P8NUQ1_GEOSA</name>
<keyword evidence="3" id="KW-0539">Nucleus</keyword>
<dbReference type="GO" id="GO:0005634">
    <property type="term" value="C:nucleus"/>
    <property type="evidence" value="ECO:0007669"/>
    <property type="project" value="TreeGrafter"/>
</dbReference>
<evidence type="ECO:0000256" key="4">
    <source>
        <dbReference type="SAM" id="MobiDB-lite"/>
    </source>
</evidence>
<dbReference type="InterPro" id="IPR052435">
    <property type="entry name" value="YY1-Transcr_Regul"/>
</dbReference>
<feature type="compositionally biased region" description="Polar residues" evidence="4">
    <location>
        <begin position="39"/>
        <end position="60"/>
    </location>
</feature>
<dbReference type="GeneID" id="117350181"/>
<feature type="region of interest" description="Disordered" evidence="4">
    <location>
        <begin position="501"/>
        <end position="537"/>
    </location>
</feature>
<evidence type="ECO:0000256" key="2">
    <source>
        <dbReference type="ARBA" id="ARBA00023163"/>
    </source>
</evidence>
<feature type="region of interest" description="Disordered" evidence="4">
    <location>
        <begin position="115"/>
        <end position="192"/>
    </location>
</feature>
<keyword evidence="1" id="KW-0805">Transcription regulation</keyword>
<proteinExistence type="predicted"/>